<evidence type="ECO:0000313" key="3">
    <source>
        <dbReference type="Proteomes" id="UP000275846"/>
    </source>
</evidence>
<dbReference type="Proteomes" id="UP000275846">
    <property type="component" value="Unassembled WGS sequence"/>
</dbReference>
<feature type="compositionally biased region" description="Low complexity" evidence="1">
    <location>
        <begin position="162"/>
        <end position="181"/>
    </location>
</feature>
<dbReference type="EMBL" id="UYSU01039003">
    <property type="protein sequence ID" value="VDM00854.1"/>
    <property type="molecule type" value="Genomic_DNA"/>
</dbReference>
<reference evidence="4" key="1">
    <citation type="submission" date="2016-06" db="UniProtKB">
        <authorList>
            <consortium name="WormBaseParasite"/>
        </authorList>
    </citation>
    <scope>IDENTIFICATION</scope>
</reference>
<feature type="compositionally biased region" description="Polar residues" evidence="1">
    <location>
        <begin position="14"/>
        <end position="23"/>
    </location>
</feature>
<feature type="region of interest" description="Disordered" evidence="1">
    <location>
        <begin position="162"/>
        <end position="183"/>
    </location>
</feature>
<sequence length="235" mass="25086">MPQPPPTAEYNAPESMSTAPNSTMWKPLPTWEAYCHTTRESMTSLLNGSPKPVRPSASCKPPCGFAMAKQDPGHGSPGADRNPQHPRHTEASAPAMERPPAIYEANRMAAAKAKRAARKSQASLINKANVQALPTCPHCQRTFRARIGLFGHLQTRCVNTPTRSASATPASEPATTTTPTANNHFIDAPQPTVTETILPPLLSAPNTTCPTPATSDYLPLATSNTTTIPAMGTWK</sequence>
<organism evidence="4">
    <name type="scientific">Schistocephalus solidus</name>
    <name type="common">Tapeworm</name>
    <dbReference type="NCBI Taxonomy" id="70667"/>
    <lineage>
        <taxon>Eukaryota</taxon>
        <taxon>Metazoa</taxon>
        <taxon>Spiralia</taxon>
        <taxon>Lophotrochozoa</taxon>
        <taxon>Platyhelminthes</taxon>
        <taxon>Cestoda</taxon>
        <taxon>Eucestoda</taxon>
        <taxon>Diphyllobothriidea</taxon>
        <taxon>Diphyllobothriidae</taxon>
        <taxon>Schistocephalus</taxon>
    </lineage>
</organism>
<gene>
    <name evidence="2" type="ORF">SSLN_LOCUS14468</name>
</gene>
<evidence type="ECO:0000313" key="4">
    <source>
        <dbReference type="WBParaSite" id="SSLN_0001501501-mRNA-1"/>
    </source>
</evidence>
<evidence type="ECO:0000256" key="1">
    <source>
        <dbReference type="SAM" id="MobiDB-lite"/>
    </source>
</evidence>
<keyword evidence="3" id="KW-1185">Reference proteome</keyword>
<accession>A0A183TDC0</accession>
<name>A0A183TDC0_SCHSO</name>
<feature type="region of interest" description="Disordered" evidence="1">
    <location>
        <begin position="1"/>
        <end position="23"/>
    </location>
</feature>
<dbReference type="WBParaSite" id="SSLN_0001501501-mRNA-1">
    <property type="protein sequence ID" value="SSLN_0001501501-mRNA-1"/>
    <property type="gene ID" value="SSLN_0001501501"/>
</dbReference>
<feature type="region of interest" description="Disordered" evidence="1">
    <location>
        <begin position="43"/>
        <end position="96"/>
    </location>
</feature>
<dbReference type="AlphaFoldDB" id="A0A183TDC0"/>
<protein>
    <submittedName>
        <fullName evidence="4">C2H2-type domain-containing protein</fullName>
    </submittedName>
</protein>
<proteinExistence type="predicted"/>
<evidence type="ECO:0000313" key="2">
    <source>
        <dbReference type="EMBL" id="VDM00854.1"/>
    </source>
</evidence>
<reference evidence="2 3" key="2">
    <citation type="submission" date="2018-11" db="EMBL/GenBank/DDBJ databases">
        <authorList>
            <consortium name="Pathogen Informatics"/>
        </authorList>
    </citation>
    <scope>NUCLEOTIDE SEQUENCE [LARGE SCALE GENOMIC DNA]</scope>
    <source>
        <strain evidence="2 3">NST_G2</strain>
    </source>
</reference>